<dbReference type="PANTHER" id="PTHR43649">
    <property type="entry name" value="ARABINOSE-BINDING PROTEIN-RELATED"/>
    <property type="match status" value="1"/>
</dbReference>
<comment type="caution">
    <text evidence="1">The sequence shown here is derived from an EMBL/GenBank/DDBJ whole genome shotgun (WGS) entry which is preliminary data.</text>
</comment>
<evidence type="ECO:0000313" key="1">
    <source>
        <dbReference type="EMBL" id="NYI03611.1"/>
    </source>
</evidence>
<dbReference type="AlphaFoldDB" id="A0A852ZYB3"/>
<sequence length="468" mass="50298">MTFHARESAFRRANTAPDQRIPSVEEDWMGTVHQRAASPGRRRARPRAAMAVAAATCLALVAGCGGGGEETSDDGRITLQVGLYGVFGYEQAGLFEEYERLNPDIRIEAQAAGEEDVYYQNLLTRIGGGGDLMDIQAIEVGRIKEIVDQHADVFSDLSQVPGVEPTDWPEWKSAQATTADGRLIGAGTDIGPMAVCYRTDFFEQAGLPTDREAVSQLWASGWDAYVDTGEQFMASGPEGVAFMDTASGLYNAAISASPLQYYDESGNLIYQENPAVQEAWDVAARAAGSGMTAGLRQFETGWEQAFGDNAFATVICPSWMLAQVQLFAGEENAGKWDVARAPHGANWGGSFLAVPEESEHKEEAQALAAWLTAPEQQQRVFTQEAIFPSSVEAMESDTVRGATLEYFNGAPIGEIFVAAAEEVPTITLGSRDGVIMDAIAEGIERIEQGADPAESWEASVAEIGRIVG</sequence>
<dbReference type="Pfam" id="PF13416">
    <property type="entry name" value="SBP_bac_8"/>
    <property type="match status" value="1"/>
</dbReference>
<dbReference type="SUPFAM" id="SSF53850">
    <property type="entry name" value="Periplasmic binding protein-like II"/>
    <property type="match status" value="1"/>
</dbReference>
<dbReference type="RefSeq" id="WP_312892394.1">
    <property type="nucleotide sequence ID" value="NZ_JACBZD010000001.1"/>
</dbReference>
<dbReference type="EMBL" id="JACBZD010000001">
    <property type="protein sequence ID" value="NYI03611.1"/>
    <property type="molecule type" value="Genomic_DNA"/>
</dbReference>
<dbReference type="InterPro" id="IPR050490">
    <property type="entry name" value="Bact_solute-bd_prot1"/>
</dbReference>
<name>A0A852ZYB3_9ACTN</name>
<dbReference type="PANTHER" id="PTHR43649:SF32">
    <property type="entry name" value="SUGAR BINDING SECRETED PROTEIN"/>
    <property type="match status" value="1"/>
</dbReference>
<proteinExistence type="predicted"/>
<organism evidence="1 2">
    <name type="scientific">Allostreptomyces psammosilenae</name>
    <dbReference type="NCBI Taxonomy" id="1892865"/>
    <lineage>
        <taxon>Bacteria</taxon>
        <taxon>Bacillati</taxon>
        <taxon>Actinomycetota</taxon>
        <taxon>Actinomycetes</taxon>
        <taxon>Kitasatosporales</taxon>
        <taxon>Streptomycetaceae</taxon>
        <taxon>Allostreptomyces</taxon>
    </lineage>
</organism>
<dbReference type="Proteomes" id="UP000567795">
    <property type="component" value="Unassembled WGS sequence"/>
</dbReference>
<dbReference type="InterPro" id="IPR006059">
    <property type="entry name" value="SBP"/>
</dbReference>
<keyword evidence="2" id="KW-1185">Reference proteome</keyword>
<accession>A0A852ZYB3</accession>
<dbReference type="Gene3D" id="3.40.190.10">
    <property type="entry name" value="Periplasmic binding protein-like II"/>
    <property type="match status" value="1"/>
</dbReference>
<reference evidence="1 2" key="1">
    <citation type="submission" date="2020-07" db="EMBL/GenBank/DDBJ databases">
        <title>Sequencing the genomes of 1000 actinobacteria strains.</title>
        <authorList>
            <person name="Klenk H.-P."/>
        </authorList>
    </citation>
    <scope>NUCLEOTIDE SEQUENCE [LARGE SCALE GENOMIC DNA]</scope>
    <source>
        <strain evidence="1 2">DSM 42178</strain>
    </source>
</reference>
<protein>
    <submittedName>
        <fullName evidence="1">Cellobiose transport system substrate-binding protein</fullName>
    </submittedName>
</protein>
<gene>
    <name evidence="1" type="ORF">FHU37_000554</name>
</gene>
<evidence type="ECO:0000313" key="2">
    <source>
        <dbReference type="Proteomes" id="UP000567795"/>
    </source>
</evidence>